<dbReference type="HOGENOM" id="CLU_3368947_0_0_1"/>
<protein>
    <submittedName>
        <fullName evidence="1">Uncharacterized protein</fullName>
    </submittedName>
</protein>
<dbReference type="AlphaFoldDB" id="G0ME24"/>
<evidence type="ECO:0000313" key="2">
    <source>
        <dbReference type="Proteomes" id="UP000008068"/>
    </source>
</evidence>
<name>G0ME24_CAEBE</name>
<dbReference type="Proteomes" id="UP000008068">
    <property type="component" value="Unassembled WGS sequence"/>
</dbReference>
<accession>G0ME24</accession>
<reference evidence="2" key="1">
    <citation type="submission" date="2011-07" db="EMBL/GenBank/DDBJ databases">
        <authorList>
            <consortium name="Caenorhabditis brenneri Sequencing and Analysis Consortium"/>
            <person name="Wilson R.K."/>
        </authorList>
    </citation>
    <scope>NUCLEOTIDE SEQUENCE [LARGE SCALE GENOMIC DNA]</scope>
    <source>
        <strain evidence="2">PB2801</strain>
    </source>
</reference>
<keyword evidence="2" id="KW-1185">Reference proteome</keyword>
<sequence length="35" mass="3579">MPLAKTKMNVTDDTLAGVASIAPDVSTGAPPKPKR</sequence>
<evidence type="ECO:0000313" key="1">
    <source>
        <dbReference type="EMBL" id="EGT52148.1"/>
    </source>
</evidence>
<proteinExistence type="predicted"/>
<dbReference type="InParanoid" id="G0ME24"/>
<dbReference type="EMBL" id="GL379791">
    <property type="protein sequence ID" value="EGT52148.1"/>
    <property type="molecule type" value="Genomic_DNA"/>
</dbReference>
<gene>
    <name evidence="1" type="ORF">CAEBREN_21550</name>
</gene>
<dbReference type="OrthoDB" id="10464766at2759"/>
<organism evidence="2">
    <name type="scientific">Caenorhabditis brenneri</name>
    <name type="common">Nematode worm</name>
    <dbReference type="NCBI Taxonomy" id="135651"/>
    <lineage>
        <taxon>Eukaryota</taxon>
        <taxon>Metazoa</taxon>
        <taxon>Ecdysozoa</taxon>
        <taxon>Nematoda</taxon>
        <taxon>Chromadorea</taxon>
        <taxon>Rhabditida</taxon>
        <taxon>Rhabditina</taxon>
        <taxon>Rhabditomorpha</taxon>
        <taxon>Rhabditoidea</taxon>
        <taxon>Rhabditidae</taxon>
        <taxon>Peloderinae</taxon>
        <taxon>Caenorhabditis</taxon>
    </lineage>
</organism>